<dbReference type="InterPro" id="IPR014094">
    <property type="entry name" value="LpoB"/>
</dbReference>
<evidence type="ECO:0008006" key="3">
    <source>
        <dbReference type="Google" id="ProtNLM"/>
    </source>
</evidence>
<dbReference type="EMBL" id="CP016908">
    <property type="protein sequence ID" value="APS00616.1"/>
    <property type="molecule type" value="Genomic_DNA"/>
</dbReference>
<evidence type="ECO:0000313" key="2">
    <source>
        <dbReference type="Proteomes" id="UP000185544"/>
    </source>
</evidence>
<dbReference type="KEGG" id="pabo:BCY86_07980"/>
<dbReference type="Gene3D" id="3.40.50.10610">
    <property type="entry name" value="ABC-type transport auxiliary lipoprotein component"/>
    <property type="match status" value="1"/>
</dbReference>
<proteinExistence type="predicted"/>
<name>A0A1L6MYN7_9BACT</name>
<sequence>MEVLSMNMRKLSCGVVSLSLLLNIAGCRKEYIRGANNPSVDAPAMSTGLDKDDIGRMLNECLNHLGNSPVMQFWREHQGKARVAIFPFQNETSEHIDSQLQAVLSETETWLVESNTVMVISRERQLQMIKEVEGFSNAAFNPNKIGQYGRQLGAQYIVTGKVQASDERTDSMRRVQYFLFMQVIEVETSAIKWQHKSYVTKAIR</sequence>
<keyword evidence="2" id="KW-1185">Reference proteome</keyword>
<dbReference type="OrthoDB" id="5503427at2"/>
<dbReference type="Pfam" id="PF13036">
    <property type="entry name" value="LpoB"/>
    <property type="match status" value="1"/>
</dbReference>
<reference evidence="1 2" key="1">
    <citation type="submission" date="2016-08" db="EMBL/GenBank/DDBJ databases">
        <title>Identification and validation of antigenic proteins from Pajaroellobacter abortibovis using de-novo genome sequence assembly and reverse vaccinology.</title>
        <authorList>
            <person name="Welly B.T."/>
            <person name="Miller M.R."/>
            <person name="Stott J.L."/>
            <person name="Blanchard M.T."/>
            <person name="Islas-Trejo A.D."/>
            <person name="O'Rourke S.M."/>
            <person name="Young A.E."/>
            <person name="Medrano J.F."/>
            <person name="Van Eenennaam A.L."/>
        </authorList>
    </citation>
    <scope>NUCLEOTIDE SEQUENCE [LARGE SCALE GENOMIC DNA]</scope>
    <source>
        <strain evidence="1 2">BTF92-0548A/99-0131</strain>
    </source>
</reference>
<organism evidence="1 2">
    <name type="scientific">Pajaroellobacter abortibovis</name>
    <dbReference type="NCBI Taxonomy" id="1882918"/>
    <lineage>
        <taxon>Bacteria</taxon>
        <taxon>Pseudomonadati</taxon>
        <taxon>Myxococcota</taxon>
        <taxon>Polyangia</taxon>
        <taxon>Polyangiales</taxon>
        <taxon>Polyangiaceae</taxon>
    </lineage>
</organism>
<dbReference type="Proteomes" id="UP000185544">
    <property type="component" value="Chromosome"/>
</dbReference>
<accession>A0A1L6MYN7</accession>
<gene>
    <name evidence="1" type="ORF">BCY86_07980</name>
</gene>
<evidence type="ECO:0000313" key="1">
    <source>
        <dbReference type="EMBL" id="APS00616.1"/>
    </source>
</evidence>
<dbReference type="STRING" id="1882918.BCY86_07980"/>
<protein>
    <recommendedName>
        <fullName evidence="3">Penicillin-binding protein activator LpoB</fullName>
    </recommendedName>
</protein>
<dbReference type="AlphaFoldDB" id="A0A1L6MYN7"/>